<dbReference type="Proteomes" id="UP000015101">
    <property type="component" value="Unassembled WGS sequence"/>
</dbReference>
<dbReference type="InParanoid" id="T1FE42"/>
<evidence type="ECO:0000313" key="2">
    <source>
        <dbReference type="EMBL" id="ESN95861.1"/>
    </source>
</evidence>
<dbReference type="HOGENOM" id="CLU_2294680_0_0_1"/>
<feature type="region of interest" description="Disordered" evidence="1">
    <location>
        <begin position="77"/>
        <end position="101"/>
    </location>
</feature>
<reference evidence="2 4" key="2">
    <citation type="journal article" date="2013" name="Nature">
        <title>Insights into bilaterian evolution from three spiralian genomes.</title>
        <authorList>
            <person name="Simakov O."/>
            <person name="Marletaz F."/>
            <person name="Cho S.J."/>
            <person name="Edsinger-Gonzales E."/>
            <person name="Havlak P."/>
            <person name="Hellsten U."/>
            <person name="Kuo D.H."/>
            <person name="Larsson T."/>
            <person name="Lv J."/>
            <person name="Arendt D."/>
            <person name="Savage R."/>
            <person name="Osoegawa K."/>
            <person name="de Jong P."/>
            <person name="Grimwood J."/>
            <person name="Chapman J.A."/>
            <person name="Shapiro H."/>
            <person name="Aerts A."/>
            <person name="Otillar R.P."/>
            <person name="Terry A.Y."/>
            <person name="Boore J.L."/>
            <person name="Grigoriev I.V."/>
            <person name="Lindberg D.R."/>
            <person name="Seaver E.C."/>
            <person name="Weisblat D.A."/>
            <person name="Putnam N.H."/>
            <person name="Rokhsar D.S."/>
        </authorList>
    </citation>
    <scope>NUCLEOTIDE SEQUENCE</scope>
</reference>
<evidence type="ECO:0000313" key="4">
    <source>
        <dbReference type="Proteomes" id="UP000015101"/>
    </source>
</evidence>
<dbReference type="EnsemblMetazoa" id="HelroT179054">
    <property type="protein sequence ID" value="HelroP179054"/>
    <property type="gene ID" value="HelroG179054"/>
</dbReference>
<reference evidence="4" key="1">
    <citation type="submission" date="2012-12" db="EMBL/GenBank/DDBJ databases">
        <authorList>
            <person name="Hellsten U."/>
            <person name="Grimwood J."/>
            <person name="Chapman J.A."/>
            <person name="Shapiro H."/>
            <person name="Aerts A."/>
            <person name="Otillar R.P."/>
            <person name="Terry A.Y."/>
            <person name="Boore J.L."/>
            <person name="Simakov O."/>
            <person name="Marletaz F."/>
            <person name="Cho S.-J."/>
            <person name="Edsinger-Gonzales E."/>
            <person name="Havlak P."/>
            <person name="Kuo D.-H."/>
            <person name="Larsson T."/>
            <person name="Lv J."/>
            <person name="Arendt D."/>
            <person name="Savage R."/>
            <person name="Osoegawa K."/>
            <person name="de Jong P."/>
            <person name="Lindberg D.R."/>
            <person name="Seaver E.C."/>
            <person name="Weisblat D.A."/>
            <person name="Putnam N.H."/>
            <person name="Grigoriev I.V."/>
            <person name="Rokhsar D.S."/>
        </authorList>
    </citation>
    <scope>NUCLEOTIDE SEQUENCE</scope>
</reference>
<proteinExistence type="predicted"/>
<keyword evidence="4" id="KW-1185">Reference proteome</keyword>
<protein>
    <submittedName>
        <fullName evidence="2 3">Uncharacterized protein</fullName>
    </submittedName>
</protein>
<sequence length="101" mass="11659">MTAKNNLPSTSNKKMTRYCENEEGWAGWRGREGWEGGMEWGGVEYKRVKKEGVKEGGQIKRDGVELGRIKKRVKMAASARKQDMEIYEKRKGHEQPDKQQS</sequence>
<dbReference type="RefSeq" id="XP_009026150.1">
    <property type="nucleotide sequence ID" value="XM_009027902.1"/>
</dbReference>
<evidence type="ECO:0000313" key="3">
    <source>
        <dbReference type="EnsemblMetazoa" id="HelroP179054"/>
    </source>
</evidence>
<organism evidence="3 4">
    <name type="scientific">Helobdella robusta</name>
    <name type="common">Californian leech</name>
    <dbReference type="NCBI Taxonomy" id="6412"/>
    <lineage>
        <taxon>Eukaryota</taxon>
        <taxon>Metazoa</taxon>
        <taxon>Spiralia</taxon>
        <taxon>Lophotrochozoa</taxon>
        <taxon>Annelida</taxon>
        <taxon>Clitellata</taxon>
        <taxon>Hirudinea</taxon>
        <taxon>Rhynchobdellida</taxon>
        <taxon>Glossiphoniidae</taxon>
        <taxon>Helobdella</taxon>
    </lineage>
</organism>
<gene>
    <name evidence="3" type="primary">20207091</name>
    <name evidence="2" type="ORF">HELRODRAFT_179054</name>
</gene>
<reference evidence="3" key="3">
    <citation type="submission" date="2015-06" db="UniProtKB">
        <authorList>
            <consortium name="EnsemblMetazoa"/>
        </authorList>
    </citation>
    <scope>IDENTIFICATION</scope>
</reference>
<dbReference type="EMBL" id="KB097502">
    <property type="protein sequence ID" value="ESN95861.1"/>
    <property type="molecule type" value="Genomic_DNA"/>
</dbReference>
<dbReference type="KEGG" id="hro:HELRODRAFT_179054"/>
<accession>T1FE42</accession>
<evidence type="ECO:0000256" key="1">
    <source>
        <dbReference type="SAM" id="MobiDB-lite"/>
    </source>
</evidence>
<name>T1FE42_HELRO</name>
<dbReference type="EMBL" id="AMQM01006717">
    <property type="status" value="NOT_ANNOTATED_CDS"/>
    <property type="molecule type" value="Genomic_DNA"/>
</dbReference>
<dbReference type="CTD" id="20207091"/>
<feature type="compositionally biased region" description="Basic and acidic residues" evidence="1">
    <location>
        <begin position="80"/>
        <end position="101"/>
    </location>
</feature>
<dbReference type="AlphaFoldDB" id="T1FE42"/>
<dbReference type="GeneID" id="20207091"/>